<evidence type="ECO:0000259" key="1">
    <source>
        <dbReference type="Pfam" id="PF13649"/>
    </source>
</evidence>
<proteinExistence type="predicted"/>
<evidence type="ECO:0000313" key="3">
    <source>
        <dbReference type="Proteomes" id="UP000656042"/>
    </source>
</evidence>
<dbReference type="RefSeq" id="WP_189079697.1">
    <property type="nucleotide sequence ID" value="NZ_BMMX01000010.1"/>
</dbReference>
<dbReference type="InterPro" id="IPR050508">
    <property type="entry name" value="Methyltransf_Superfamily"/>
</dbReference>
<dbReference type="GO" id="GO:0008168">
    <property type="term" value="F:methyltransferase activity"/>
    <property type="evidence" value="ECO:0007669"/>
    <property type="project" value="TreeGrafter"/>
</dbReference>
<dbReference type="CDD" id="cd02440">
    <property type="entry name" value="AdoMet_MTases"/>
    <property type="match status" value="1"/>
</dbReference>
<dbReference type="PANTHER" id="PTHR42912">
    <property type="entry name" value="METHYLTRANSFERASE"/>
    <property type="match status" value="1"/>
</dbReference>
<dbReference type="Pfam" id="PF13649">
    <property type="entry name" value="Methyltransf_25"/>
    <property type="match status" value="1"/>
</dbReference>
<evidence type="ECO:0000313" key="2">
    <source>
        <dbReference type="EMBL" id="GGK93204.1"/>
    </source>
</evidence>
<protein>
    <recommendedName>
        <fullName evidence="1">Methyltransferase domain-containing protein</fullName>
    </recommendedName>
</protein>
<dbReference type="EMBL" id="BMMX01000010">
    <property type="protein sequence ID" value="GGK93204.1"/>
    <property type="molecule type" value="Genomic_DNA"/>
</dbReference>
<dbReference type="AlphaFoldDB" id="A0A8J3BYP3"/>
<dbReference type="SUPFAM" id="SSF53335">
    <property type="entry name" value="S-adenosyl-L-methionine-dependent methyltransferases"/>
    <property type="match status" value="1"/>
</dbReference>
<reference evidence="2" key="2">
    <citation type="submission" date="2020-09" db="EMBL/GenBank/DDBJ databases">
        <authorList>
            <person name="Sun Q."/>
            <person name="Zhou Y."/>
        </authorList>
    </citation>
    <scope>NUCLEOTIDE SEQUENCE</scope>
    <source>
        <strain evidence="2">CGMCC 4.7299</strain>
    </source>
</reference>
<dbReference type="InterPro" id="IPR041698">
    <property type="entry name" value="Methyltransf_25"/>
</dbReference>
<sequence>MRYDDLLPALRASYDAEAATRDSRPKQQFKLDERAAFLDRLQVTQARTLLDLGAGTGQDSAYFQDAGLSVVAVDLSPEMTARCEAKGITAYVRDFLHLGFQPSSFDAAYAMNSFLHVPDADLAEALTAVRTVVRPGGLFFLGLWGGSDSSGVKEADNLTPKRFFAHRQDTTLLTAVAPHFDVVDFHTVEDNGWHFQSLTLAKPPE</sequence>
<name>A0A8J3BYP3_9ACTN</name>
<organism evidence="2 3">
    <name type="scientific">Mangrovihabitans endophyticus</name>
    <dbReference type="NCBI Taxonomy" id="1751298"/>
    <lineage>
        <taxon>Bacteria</taxon>
        <taxon>Bacillati</taxon>
        <taxon>Actinomycetota</taxon>
        <taxon>Actinomycetes</taxon>
        <taxon>Micromonosporales</taxon>
        <taxon>Micromonosporaceae</taxon>
        <taxon>Mangrovihabitans</taxon>
    </lineage>
</organism>
<accession>A0A8J3BYP3</accession>
<dbReference type="Proteomes" id="UP000656042">
    <property type="component" value="Unassembled WGS sequence"/>
</dbReference>
<dbReference type="InterPro" id="IPR029063">
    <property type="entry name" value="SAM-dependent_MTases_sf"/>
</dbReference>
<dbReference type="Gene3D" id="3.40.50.150">
    <property type="entry name" value="Vaccinia Virus protein VP39"/>
    <property type="match status" value="1"/>
</dbReference>
<keyword evidence="3" id="KW-1185">Reference proteome</keyword>
<feature type="domain" description="Methyltransferase" evidence="1">
    <location>
        <begin position="50"/>
        <end position="137"/>
    </location>
</feature>
<gene>
    <name evidence="2" type="ORF">GCM10012284_28970</name>
</gene>
<reference evidence="2" key="1">
    <citation type="journal article" date="2014" name="Int. J. Syst. Evol. Microbiol.">
        <title>Complete genome sequence of Corynebacterium casei LMG S-19264T (=DSM 44701T), isolated from a smear-ripened cheese.</title>
        <authorList>
            <consortium name="US DOE Joint Genome Institute (JGI-PGF)"/>
            <person name="Walter F."/>
            <person name="Albersmeier A."/>
            <person name="Kalinowski J."/>
            <person name="Ruckert C."/>
        </authorList>
    </citation>
    <scope>NUCLEOTIDE SEQUENCE</scope>
    <source>
        <strain evidence="2">CGMCC 4.7299</strain>
    </source>
</reference>
<comment type="caution">
    <text evidence="2">The sequence shown here is derived from an EMBL/GenBank/DDBJ whole genome shotgun (WGS) entry which is preliminary data.</text>
</comment>